<dbReference type="RefSeq" id="WP_220199287.1">
    <property type="nucleotide sequence ID" value="NZ_BNJF01000007.1"/>
</dbReference>
<dbReference type="EMBL" id="BNJF01000007">
    <property type="protein sequence ID" value="GHO50236.1"/>
    <property type="molecule type" value="Genomic_DNA"/>
</dbReference>
<gene>
    <name evidence="3" type="ORF">KSX_83990</name>
</gene>
<dbReference type="Proteomes" id="UP000612362">
    <property type="component" value="Unassembled WGS sequence"/>
</dbReference>
<comment type="caution">
    <text evidence="3">The sequence shown here is derived from an EMBL/GenBank/DDBJ whole genome shotgun (WGS) entry which is preliminary data.</text>
</comment>
<organism evidence="3 4">
    <name type="scientific">Ktedonospora formicarum</name>
    <dbReference type="NCBI Taxonomy" id="2778364"/>
    <lineage>
        <taxon>Bacteria</taxon>
        <taxon>Bacillati</taxon>
        <taxon>Chloroflexota</taxon>
        <taxon>Ktedonobacteria</taxon>
        <taxon>Ktedonobacterales</taxon>
        <taxon>Ktedonobacteraceae</taxon>
        <taxon>Ktedonospora</taxon>
    </lineage>
</organism>
<name>A0A8J3IA52_9CHLR</name>
<dbReference type="InterPro" id="IPR012349">
    <property type="entry name" value="Split_barrel_FMN-bd"/>
</dbReference>
<dbReference type="GO" id="GO:0070967">
    <property type="term" value="F:coenzyme F420 binding"/>
    <property type="evidence" value="ECO:0007669"/>
    <property type="project" value="TreeGrafter"/>
</dbReference>
<keyword evidence="4" id="KW-1185">Reference proteome</keyword>
<dbReference type="PANTHER" id="PTHR35176:SF6">
    <property type="entry name" value="HEME OXYGENASE HI_0854-RELATED"/>
    <property type="match status" value="1"/>
</dbReference>
<dbReference type="AlphaFoldDB" id="A0A8J3IA52"/>
<keyword evidence="1" id="KW-0560">Oxidoreductase</keyword>
<evidence type="ECO:0000313" key="4">
    <source>
        <dbReference type="Proteomes" id="UP000612362"/>
    </source>
</evidence>
<dbReference type="Gene3D" id="2.30.110.10">
    <property type="entry name" value="Electron Transport, Fmn-binding Protein, Chain A"/>
    <property type="match status" value="1"/>
</dbReference>
<dbReference type="InterPro" id="IPR052019">
    <property type="entry name" value="F420H2_bilvrd_red/Heme_oxyg"/>
</dbReference>
<evidence type="ECO:0000313" key="3">
    <source>
        <dbReference type="EMBL" id="GHO50236.1"/>
    </source>
</evidence>
<evidence type="ECO:0000256" key="1">
    <source>
        <dbReference type="ARBA" id="ARBA00023002"/>
    </source>
</evidence>
<dbReference type="Pfam" id="PF01243">
    <property type="entry name" value="PNPOx_N"/>
    <property type="match status" value="1"/>
</dbReference>
<protein>
    <recommendedName>
        <fullName evidence="2">Pyridoxamine 5'-phosphate oxidase N-terminal domain-containing protein</fullName>
    </recommendedName>
</protein>
<dbReference type="SUPFAM" id="SSF50475">
    <property type="entry name" value="FMN-binding split barrel"/>
    <property type="match status" value="1"/>
</dbReference>
<dbReference type="PANTHER" id="PTHR35176">
    <property type="entry name" value="HEME OXYGENASE HI_0854-RELATED"/>
    <property type="match status" value="1"/>
</dbReference>
<accession>A0A8J3IA52</accession>
<reference evidence="3" key="1">
    <citation type="submission" date="2020-10" db="EMBL/GenBank/DDBJ databases">
        <title>Taxonomic study of unclassified bacteria belonging to the class Ktedonobacteria.</title>
        <authorList>
            <person name="Yabe S."/>
            <person name="Wang C.M."/>
            <person name="Zheng Y."/>
            <person name="Sakai Y."/>
            <person name="Cavaletti L."/>
            <person name="Monciardini P."/>
            <person name="Donadio S."/>
        </authorList>
    </citation>
    <scope>NUCLEOTIDE SEQUENCE</scope>
    <source>
        <strain evidence="3">SOSP1-1</strain>
    </source>
</reference>
<feature type="domain" description="Pyridoxamine 5'-phosphate oxidase N-terminal" evidence="2">
    <location>
        <begin position="10"/>
        <end position="138"/>
    </location>
</feature>
<dbReference type="InterPro" id="IPR011576">
    <property type="entry name" value="Pyridox_Oxase_N"/>
</dbReference>
<sequence length="140" mass="15682">MVSSAIPQSEHTKERLKSELIAWFTTVRADGRPHSIPVWFLWEGESILIFSKPNNQKIRNLRQNSNVVLALDNTQGGDDVIILEGKAQLLPGEGEQPDTTLATYVEKYGPHIKDIGFTPASMAQEYSQAIRVTITRFTSQ</sequence>
<evidence type="ECO:0000259" key="2">
    <source>
        <dbReference type="Pfam" id="PF01243"/>
    </source>
</evidence>
<proteinExistence type="predicted"/>
<dbReference type="GO" id="GO:0005829">
    <property type="term" value="C:cytosol"/>
    <property type="evidence" value="ECO:0007669"/>
    <property type="project" value="TreeGrafter"/>
</dbReference>
<dbReference type="GO" id="GO:0016627">
    <property type="term" value="F:oxidoreductase activity, acting on the CH-CH group of donors"/>
    <property type="evidence" value="ECO:0007669"/>
    <property type="project" value="TreeGrafter"/>
</dbReference>